<dbReference type="Pfam" id="PF00152">
    <property type="entry name" value="tRNA-synt_2"/>
    <property type="match status" value="1"/>
</dbReference>
<dbReference type="GO" id="GO:0070154">
    <property type="term" value="P:mitochondrial lysyl-tRNA aminoacylation"/>
    <property type="evidence" value="ECO:0007669"/>
    <property type="project" value="TreeGrafter"/>
</dbReference>
<dbReference type="SUPFAM" id="SSF55681">
    <property type="entry name" value="Class II aaRS and biotin synthetases"/>
    <property type="match status" value="1"/>
</dbReference>
<dbReference type="PRINTS" id="PR00982">
    <property type="entry name" value="TRNASYNTHLYS"/>
</dbReference>
<keyword evidence="3" id="KW-0067">ATP-binding</keyword>
<dbReference type="Gene3D" id="2.40.50.140">
    <property type="entry name" value="Nucleic acid-binding proteins"/>
    <property type="match status" value="1"/>
</dbReference>
<evidence type="ECO:0000256" key="4">
    <source>
        <dbReference type="ARBA" id="ARBA00023146"/>
    </source>
</evidence>
<evidence type="ECO:0000256" key="3">
    <source>
        <dbReference type="ARBA" id="ARBA00022840"/>
    </source>
</evidence>
<dbReference type="EMBL" id="ML977559">
    <property type="protein sequence ID" value="KAF2006696.1"/>
    <property type="molecule type" value="Genomic_DNA"/>
</dbReference>
<dbReference type="InterPro" id="IPR004364">
    <property type="entry name" value="Aa-tRNA-synt_II"/>
</dbReference>
<dbReference type="InterPro" id="IPR018149">
    <property type="entry name" value="Lys-tRNA-synth_II_C"/>
</dbReference>
<keyword evidence="4 6" id="KW-0030">Aminoacyl-tRNA synthetase</keyword>
<evidence type="ECO:0000256" key="1">
    <source>
        <dbReference type="ARBA" id="ARBA00022598"/>
    </source>
</evidence>
<keyword evidence="2" id="KW-0547">Nucleotide-binding</keyword>
<dbReference type="Gene3D" id="3.30.930.10">
    <property type="entry name" value="Bira Bifunctional Protein, Domain 2"/>
    <property type="match status" value="1"/>
</dbReference>
<keyword evidence="7" id="KW-1185">Reference proteome</keyword>
<gene>
    <name evidence="6" type="ORF">P154DRAFT_517729</name>
</gene>
<dbReference type="Proteomes" id="UP000799779">
    <property type="component" value="Unassembled WGS sequence"/>
</dbReference>
<dbReference type="GO" id="GO:0000049">
    <property type="term" value="F:tRNA binding"/>
    <property type="evidence" value="ECO:0007669"/>
    <property type="project" value="TreeGrafter"/>
</dbReference>
<accession>A0A6A5X2V8</accession>
<reference evidence="6" key="1">
    <citation type="journal article" date="2020" name="Stud. Mycol.">
        <title>101 Dothideomycetes genomes: a test case for predicting lifestyles and emergence of pathogens.</title>
        <authorList>
            <person name="Haridas S."/>
            <person name="Albert R."/>
            <person name="Binder M."/>
            <person name="Bloem J."/>
            <person name="Labutti K."/>
            <person name="Salamov A."/>
            <person name="Andreopoulos B."/>
            <person name="Baker S."/>
            <person name="Barry K."/>
            <person name="Bills G."/>
            <person name="Bluhm B."/>
            <person name="Cannon C."/>
            <person name="Castanera R."/>
            <person name="Culley D."/>
            <person name="Daum C."/>
            <person name="Ezra D."/>
            <person name="Gonzalez J."/>
            <person name="Henrissat B."/>
            <person name="Kuo A."/>
            <person name="Liang C."/>
            <person name="Lipzen A."/>
            <person name="Lutzoni F."/>
            <person name="Magnuson J."/>
            <person name="Mondo S."/>
            <person name="Nolan M."/>
            <person name="Ohm R."/>
            <person name="Pangilinan J."/>
            <person name="Park H.-J."/>
            <person name="Ramirez L."/>
            <person name="Alfaro M."/>
            <person name="Sun H."/>
            <person name="Tritt A."/>
            <person name="Yoshinaga Y."/>
            <person name="Zwiers L.-H."/>
            <person name="Turgeon B."/>
            <person name="Goodwin S."/>
            <person name="Spatafora J."/>
            <person name="Crous P."/>
            <person name="Grigoriev I."/>
        </authorList>
    </citation>
    <scope>NUCLEOTIDE SEQUENCE</scope>
    <source>
        <strain evidence="6">CBS 123094</strain>
    </source>
</reference>
<keyword evidence="1" id="KW-0436">Ligase</keyword>
<protein>
    <submittedName>
        <fullName evidence="6">Lysyl-tRNA synthetase-like protein</fullName>
    </submittedName>
</protein>
<dbReference type="AlphaFoldDB" id="A0A6A5X2V8"/>
<sequence>MSRNLLPFLRPCLSRSFKPQLKAKHARVYNAIQQRSVQNATIPIELHTGPHDVEKQKRLEQLQKAKPLGEYHPRMVHPSGVDSTLLPREFCEKYEHVKFGDEKKGHQPTVTVFGRVRSVRSYGYKLMFLDIERNGERLQTMVQVKNMHSDDDTHKADLKTFSKVIRVGDWVSVTGIGARTETGQLTLSALFTPKIIAPCLHHLPDYIENAETLARRPHVHQLTSDEPGAVLRLRAVLYGFVRSFLFNNGFLEVETPMFDVNAGGAIARPFETVANEMSNLPIKLRIAPELNLKRLIIGGQDKVYEMGRAFRNEGVDNTHNPEFSTCEFYEVGATLPSLIKRTEEFLLGFSTAAESFRIQSYPSLVAPSGIDFASPFAQLPFVPTIEKAIGQKLPDLSSKNAADELSQLFSQLRIPLPPNATLPRLLDTLAEEYIEPLCQNPTFITHHPEALSPLSKSFLDEVTGQRVASRAELFIQGREYINTYEEENSPFEQRRKFMMQLDFHAEGVRVIDESYLEALEWGMPPTGGWGCGLDRFVMLFASKKRIADVLPFGTLRNVVSIAKNGRDGA</sequence>
<proteinExistence type="predicted"/>
<dbReference type="GO" id="GO:0004824">
    <property type="term" value="F:lysine-tRNA ligase activity"/>
    <property type="evidence" value="ECO:0007669"/>
    <property type="project" value="InterPro"/>
</dbReference>
<evidence type="ECO:0000256" key="2">
    <source>
        <dbReference type="ARBA" id="ARBA00022741"/>
    </source>
</evidence>
<organism evidence="6 7">
    <name type="scientific">Amniculicola lignicola CBS 123094</name>
    <dbReference type="NCBI Taxonomy" id="1392246"/>
    <lineage>
        <taxon>Eukaryota</taxon>
        <taxon>Fungi</taxon>
        <taxon>Dikarya</taxon>
        <taxon>Ascomycota</taxon>
        <taxon>Pezizomycotina</taxon>
        <taxon>Dothideomycetes</taxon>
        <taxon>Pleosporomycetidae</taxon>
        <taxon>Pleosporales</taxon>
        <taxon>Amniculicolaceae</taxon>
        <taxon>Amniculicola</taxon>
    </lineage>
</organism>
<dbReference type="PANTHER" id="PTHR42918:SF5">
    <property type="entry name" value="LYSINE--TRNA LIGASE, MITOCHONDRIAL"/>
    <property type="match status" value="1"/>
</dbReference>
<feature type="domain" description="Aminoacyl-transfer RNA synthetases class-II family profile" evidence="5">
    <location>
        <begin position="231"/>
        <end position="551"/>
    </location>
</feature>
<evidence type="ECO:0000313" key="6">
    <source>
        <dbReference type="EMBL" id="KAF2006696.1"/>
    </source>
</evidence>
<dbReference type="FunFam" id="3.30.930.10:FF:000094">
    <property type="entry name" value="Lysine--tRNA ligase, mitochondrial"/>
    <property type="match status" value="1"/>
</dbReference>
<name>A0A6A5X2V8_9PLEO</name>
<dbReference type="SUPFAM" id="SSF50249">
    <property type="entry name" value="Nucleic acid-binding proteins"/>
    <property type="match status" value="1"/>
</dbReference>
<dbReference type="OrthoDB" id="21243at2759"/>
<dbReference type="GO" id="GO:0005524">
    <property type="term" value="F:ATP binding"/>
    <property type="evidence" value="ECO:0007669"/>
    <property type="project" value="UniProtKB-KW"/>
</dbReference>
<evidence type="ECO:0000313" key="7">
    <source>
        <dbReference type="Proteomes" id="UP000799779"/>
    </source>
</evidence>
<dbReference type="InterPro" id="IPR006195">
    <property type="entry name" value="aa-tRNA-synth_II"/>
</dbReference>
<dbReference type="PROSITE" id="PS50862">
    <property type="entry name" value="AA_TRNA_LIGASE_II"/>
    <property type="match status" value="1"/>
</dbReference>
<dbReference type="GO" id="GO:0005739">
    <property type="term" value="C:mitochondrion"/>
    <property type="evidence" value="ECO:0007669"/>
    <property type="project" value="TreeGrafter"/>
</dbReference>
<dbReference type="InterPro" id="IPR012340">
    <property type="entry name" value="NA-bd_OB-fold"/>
</dbReference>
<dbReference type="InterPro" id="IPR045864">
    <property type="entry name" value="aa-tRNA-synth_II/BPL/LPL"/>
</dbReference>
<dbReference type="PANTHER" id="PTHR42918">
    <property type="entry name" value="LYSYL-TRNA SYNTHETASE"/>
    <property type="match status" value="1"/>
</dbReference>
<evidence type="ECO:0000259" key="5">
    <source>
        <dbReference type="PROSITE" id="PS50862"/>
    </source>
</evidence>